<gene>
    <name evidence="2" type="ORF">CWE25_11950</name>
</gene>
<evidence type="ECO:0000313" key="2">
    <source>
        <dbReference type="EMBL" id="RUO51115.1"/>
    </source>
</evidence>
<evidence type="ECO:0000259" key="1">
    <source>
        <dbReference type="Pfam" id="PF13524"/>
    </source>
</evidence>
<feature type="domain" description="Spore protein YkvP/CgeB glycosyl transferase-like" evidence="1">
    <location>
        <begin position="523"/>
        <end position="664"/>
    </location>
</feature>
<protein>
    <recommendedName>
        <fullName evidence="1">Spore protein YkvP/CgeB glycosyl transferase-like domain-containing protein</fullName>
    </recommendedName>
</protein>
<dbReference type="Pfam" id="PF13524">
    <property type="entry name" value="Glyco_trans_1_2"/>
    <property type="match status" value="1"/>
</dbReference>
<accession>A0A432XQV1</accession>
<reference evidence="3" key="1">
    <citation type="journal article" date="2018" name="Front. Microbiol.">
        <title>Genome-Based Analysis Reveals the Taxonomy and Diversity of the Family Idiomarinaceae.</title>
        <authorList>
            <person name="Liu Y."/>
            <person name="Lai Q."/>
            <person name="Shao Z."/>
        </authorList>
    </citation>
    <scope>NUCLEOTIDE SEQUENCE [LARGE SCALE GENOMIC DNA]</scope>
    <source>
        <strain evidence="3">F23</strain>
    </source>
</reference>
<comment type="caution">
    <text evidence="2">The sequence shown here is derived from an EMBL/GenBank/DDBJ whole genome shotgun (WGS) entry which is preliminary data.</text>
</comment>
<name>A0A432XQV1_9GAMM</name>
<dbReference type="SUPFAM" id="SSF53756">
    <property type="entry name" value="UDP-Glycosyltransferase/glycogen phosphorylase"/>
    <property type="match status" value="2"/>
</dbReference>
<dbReference type="Proteomes" id="UP000287330">
    <property type="component" value="Unassembled WGS sequence"/>
</dbReference>
<dbReference type="InterPro" id="IPR055259">
    <property type="entry name" value="YkvP/CgeB_Glyco_trans-like"/>
</dbReference>
<keyword evidence="3" id="KW-1185">Reference proteome</keyword>
<dbReference type="AlphaFoldDB" id="A0A432XQV1"/>
<proteinExistence type="predicted"/>
<evidence type="ECO:0000313" key="3">
    <source>
        <dbReference type="Proteomes" id="UP000287330"/>
    </source>
</evidence>
<dbReference type="OrthoDB" id="8756565at2"/>
<sequence>MESQRWLTVNGRTLVVGHDGALCNNSALSKVLDKTTRNVLCLSVKQNPEDIAGFVSCSTVSLTKTFSQSADEILKIFKPGNLLVDMSHPELEAIHKVVSKANIALTVYVPSMPNDEQLSVLKHANYVWVTKSAVKTALEKENLDSQKILYSMGPSSLQDRLHQIASQHDYYFTGDASHPAPSKEALRTGAIGEASQKTLSCPALTQAPLWQTLDVSGDGEVTISASSFYSNCKDKLRKAVVLVQCFNKAGKQLDSVDGRLAYSKHLKSHFKYLPCTQGEQQALYSFKVPATAEKIKIGFRSFNCHGKESVELKSAEIDYIPPKDAEAFIPPSKQAAEISILGWPDYPPNGKPYVLGVMDEFTTGCFSEEMNLIQPRPDNWYALAEKYKPELIFIESAWKGNLGSWQYRVADYGHKPGQEVSHMAQYAKQNNIPMVFWNKEDPVHHQKFMCSAKLADVILTTDANMTGSYQEKTGNEKAFALPFAAQPALHKPAPLKGRKQKSCFAGSWYGDRHKARAESMGWLLDAAHKHGLEIYDRNHGTGIFPFPDKYAEGIKGSLPYVDLCDEYRNYRVFLNVNSVIDSPTMFSRRVFELMASGTPVVSTAAKGIEELFESDAVWLINSAEEADQALTTLMTDDNEWRRRSLLGIREVFAKHTYAHRMKDIYEYAGLKAPDSIEPIVALVALTSSDAGRHEYAAIKNRQTYSKATLIVEDNEKALNEAIKNAKADFVIHLDVSSQYGDNFVQDLVNATRYKPEAFGWAKSHAEDEFAFNKSYTHSALMVRKDDYAQFQSLSPEGLQAGTSDIFVIDSDEYQCNEKKAEG</sequence>
<dbReference type="RefSeq" id="WP_110576040.1">
    <property type="nucleotide sequence ID" value="NZ_QJST01000014.1"/>
</dbReference>
<organism evidence="2 3">
    <name type="scientific">Idiomarina fontislapidosi</name>
    <dbReference type="NCBI Taxonomy" id="263723"/>
    <lineage>
        <taxon>Bacteria</taxon>
        <taxon>Pseudomonadati</taxon>
        <taxon>Pseudomonadota</taxon>
        <taxon>Gammaproteobacteria</taxon>
        <taxon>Alteromonadales</taxon>
        <taxon>Idiomarinaceae</taxon>
        <taxon>Idiomarina</taxon>
    </lineage>
</organism>
<dbReference type="Gene3D" id="3.40.50.2000">
    <property type="entry name" value="Glycogen Phosphorylase B"/>
    <property type="match status" value="1"/>
</dbReference>
<dbReference type="EMBL" id="PIPV01000013">
    <property type="protein sequence ID" value="RUO51115.1"/>
    <property type="molecule type" value="Genomic_DNA"/>
</dbReference>